<dbReference type="EMBL" id="CP024847">
    <property type="protein sequence ID" value="AUR52981.1"/>
    <property type="molecule type" value="Genomic_DNA"/>
</dbReference>
<proteinExistence type="predicted"/>
<dbReference type="Proteomes" id="UP000236655">
    <property type="component" value="Chromosome"/>
</dbReference>
<dbReference type="KEGG" id="nba:CUN60_11985"/>
<organism evidence="1 2">
    <name type="scientific">Aquella oligotrophica</name>
    <dbReference type="NCBI Taxonomy" id="2067065"/>
    <lineage>
        <taxon>Bacteria</taxon>
        <taxon>Pseudomonadati</taxon>
        <taxon>Pseudomonadota</taxon>
        <taxon>Betaproteobacteria</taxon>
        <taxon>Neisseriales</taxon>
        <taxon>Neisseriaceae</taxon>
        <taxon>Aquella</taxon>
    </lineage>
</organism>
<dbReference type="AlphaFoldDB" id="A0A2I7N968"/>
<evidence type="ECO:0000313" key="1">
    <source>
        <dbReference type="EMBL" id="AUR52981.1"/>
    </source>
</evidence>
<sequence length="207" mass="22995">MANTQTRKRTLLLRIPLLFLIGTVLLGEVACHAVAQTQPPSSNYNDWSWFKDTYWIVPEQGIYSIAHNPSNPREFNVLRGQTVFHLTDYFNGYFTGAVVVKLTQNLVPSCQYVLGEVTPQGAVYMTMFNADDGTITNEPIGNMVLINNKWTMVNTMTGPANNGGSVSHWAYMVLTQPSDPTWSNLPFANESIPEFMSACPPGPMISL</sequence>
<gene>
    <name evidence="1" type="ORF">CUN60_11985</name>
</gene>
<keyword evidence="2" id="KW-1185">Reference proteome</keyword>
<protein>
    <submittedName>
        <fullName evidence="1">Uncharacterized protein</fullName>
    </submittedName>
</protein>
<dbReference type="OrthoDB" id="9182504at2"/>
<evidence type="ECO:0000313" key="2">
    <source>
        <dbReference type="Proteomes" id="UP000236655"/>
    </source>
</evidence>
<accession>A0A2I7N968</accession>
<reference evidence="2" key="1">
    <citation type="submission" date="2017-11" db="EMBL/GenBank/DDBJ databases">
        <authorList>
            <person name="Chan K.G."/>
            <person name="Lee L.S."/>
        </authorList>
    </citation>
    <scope>NUCLEOTIDE SEQUENCE [LARGE SCALE GENOMIC DNA]</scope>
    <source>
        <strain evidence="2">DSM 100970</strain>
    </source>
</reference>
<dbReference type="RefSeq" id="WP_102952267.1">
    <property type="nucleotide sequence ID" value="NZ_CP024847.1"/>
</dbReference>
<name>A0A2I7N968_9NEIS</name>